<protein>
    <submittedName>
        <fullName evidence="1">Uncharacterized protein</fullName>
    </submittedName>
</protein>
<dbReference type="AlphaFoldDB" id="A0A6M8NF64"/>
<evidence type="ECO:0000313" key="2">
    <source>
        <dbReference type="Proteomes" id="UP000290378"/>
    </source>
</evidence>
<organism evidence="1 2">
    <name type="scientific">Arcobacter cloacae</name>
    <dbReference type="NCBI Taxonomy" id="1054034"/>
    <lineage>
        <taxon>Bacteria</taxon>
        <taxon>Pseudomonadati</taxon>
        <taxon>Campylobacterota</taxon>
        <taxon>Epsilonproteobacteria</taxon>
        <taxon>Campylobacterales</taxon>
        <taxon>Arcobacteraceae</taxon>
        <taxon>Arcobacter</taxon>
    </lineage>
</organism>
<accession>A0A6M8NF64</accession>
<proteinExistence type="predicted"/>
<dbReference type="Proteomes" id="UP000290378">
    <property type="component" value="Unassembled WGS sequence"/>
</dbReference>
<comment type="caution">
    <text evidence="1">The sequence shown here is derived from an EMBL/GenBank/DDBJ whole genome shotgun (WGS) entry which is preliminary data.</text>
</comment>
<dbReference type="EMBL" id="NXII01000004">
    <property type="protein sequence ID" value="RXI42248.1"/>
    <property type="molecule type" value="Genomic_DNA"/>
</dbReference>
<gene>
    <name evidence="1" type="ORF">CP963_04165</name>
</gene>
<keyword evidence="2" id="KW-1185">Reference proteome</keyword>
<name>A0A6M8NF64_9BACT</name>
<sequence>MFTKESLYINAIKYDSQLKLEHKKLKNEEIIETNNSSHLVDDDILPLEIAEKINNLQQEIDFSYISTLLISDTTKLVPKALSSKLTDCEIAKFNNEFDIAVLKTTLFETKNYFVKTGIDYIYSAFHIMNLHIEKKVCRNELLILLYNNKAFIMILNQSGIIAFHETVDLPTFESVKKTHFYEDDLEGQKLFDEIYYLELNEIIHKILDEFYAKKNGVFVEKVSILYVVKQLTNENIEQLSEDLMLKVEHQPINVDEEVFELSRDKHLKKSFIKPRKKKKKRDFKYLYFALLIAVLVFGTYKIYTMIDFTKFFNKVEKIDVIQEKQVYTTILPDHVNLNDKIEKRIRAVFNTVPNNMMINEFTLNSNYLELKMFSKNLDSLNLLKTSLETLYKESKFDIIKSNEDKDIEFIVVLKDEIDLPVEYKVFDKEYIVDELIPVERVTEQLKILMPENTLIKFVSNNTKGIVRFTYGINILVKEPKEFFNLLEILNSELYSVNILYPVSMVNTAAGIEVEFNLEFNQLENYKVD</sequence>
<reference evidence="1 2" key="1">
    <citation type="submission" date="2017-09" db="EMBL/GenBank/DDBJ databases">
        <title>Genomics of the genus Arcobacter.</title>
        <authorList>
            <person name="Perez-Cataluna A."/>
            <person name="Figueras M.J."/>
            <person name="Salas-Masso N."/>
        </authorList>
    </citation>
    <scope>NUCLEOTIDE SEQUENCE [LARGE SCALE GENOMIC DNA]</scope>
    <source>
        <strain evidence="1 2">CECT 7834</strain>
    </source>
</reference>
<evidence type="ECO:0000313" key="1">
    <source>
        <dbReference type="EMBL" id="RXI42248.1"/>
    </source>
</evidence>
<dbReference type="RefSeq" id="WP_129013018.1">
    <property type="nucleotide sequence ID" value="NZ_CBCSEI010000004.1"/>
</dbReference>